<organism evidence="3 4">
    <name type="scientific">Mytilus edulis</name>
    <name type="common">Blue mussel</name>
    <dbReference type="NCBI Taxonomy" id="6550"/>
    <lineage>
        <taxon>Eukaryota</taxon>
        <taxon>Metazoa</taxon>
        <taxon>Spiralia</taxon>
        <taxon>Lophotrochozoa</taxon>
        <taxon>Mollusca</taxon>
        <taxon>Bivalvia</taxon>
        <taxon>Autobranchia</taxon>
        <taxon>Pteriomorphia</taxon>
        <taxon>Mytilida</taxon>
        <taxon>Mytiloidea</taxon>
        <taxon>Mytilidae</taxon>
        <taxon>Mytilinae</taxon>
        <taxon>Mytilus</taxon>
    </lineage>
</organism>
<protein>
    <submittedName>
        <fullName evidence="3">LRRK2</fullName>
        <ecNumber evidence="3">2.7.11.1</ecNumber>
    </submittedName>
</protein>
<name>A0A8S3TU73_MYTED</name>
<sequence length="2541" mass="287621">MVSAWCIECIWIINQSLLAPEKLGKTFFAEDEVVPSLIGDKVKMDETLSYDQEDALVRGQIPLYEFKEVLKAQDESKITTIDFSRNGYCNDAVLKLIATEKKLTEHYNLRSTTFCFVETICELEDCEFSGLYPCDKCWHQMANRYSRWSKNFDREELKVGHAIVIPHESVEHSFVEFVKTKKPVKRLPFHHETDVEVNDWLMSFTEMSLEHPLLDCMINSHQTQILIPFGESAVIKEIKKHVTDTIARTITKTAFTTDYMKNSGEVEKINPVIDIEVEDFLTIQNICKQHYTDEGVLGNYCYKDELLGCFVSRTTLTRSNYYFECELVNVKVISPDGTTVKVEDSEDDDDSENESESKSGILIGCLFNQLFSSINPLDVDVDKGGEVSTFDFTKCKKFGFGIKGEWLSEYIPSKTAKFFATCDGIENNKDLTGTSVPEEMLYPLIAVIGEKNNSGNVKISNLAKPPENLTRKYAKENRWISTGYSENILIDNYGVMCTGYSENILIDNYGVMCNSSPNEDEGMFISMEAITQEFSIKVLDKGNFGKIKIALSKEKEKDKEMQKSESWIYQGVTGEVISEKRPKYLEDPGRVETGDILTVKFDNKDGEKVVLYKNGKEIVETAFTPDKDDNRSIVKLYIFLSEVKGKVQLLNYRPKYRGPVLFPESLTVGRLHNMIVFDDGKIVTPIPKKKKDIFYGCYMGKFPMNSQRLSFEVEITEELNDELDAVAVGFCHSEIPQIIGSAKQYKDPATHFEVSGGCVMFSSGGNVFAESVVQSSFREEGKYKKGDKIKCEVEKVSSAEKLLFEEDGSISPQQDVNIKFFVNDTLTHQYTMTMRSDGLFPTVFTNGNISKEVTLRVLNFYAETEENRKKANLEQYDKKKKKKSEKEEGQKKEKVPCPNFKDCEFIVVEVGKTEGKLQLIEEQLKGDKFQNTLETMAKSIEYYEKNFKDLDLLDQNKYASLCQAKEKIEGLVNNFSRIQYMSLDLTTGKGMDKVLERVTDTMDCRKLHQEVKYNIPKKCQGHIQTIMKELKKEKVIEFGTGLTMFEEKTLKMEGHEFLQIAKLLHEQGKLALLQLGSRTIVADIEYLQSMLDKLERMSDMVKCGNLSTAISEASHVWTSETVMSHFTAEAGKISVLMEILQDYFGLVEVPVWRHVPEDTQFLYTTLDNLSTAPIPLREFWGEGERTKNFIAMQKTFSFIHSISDHTLAAVLSSATKYGRTLLITPEGAVFQIGCVQTVIASHKGLLENSVITIESKCYLPDMKVGPVDELTETYVREYTWNIFCLYTDLLEKVLKQKNIIYLQTGEAPTDLANLSVGCKHTWKHIPGKANQSICTMCNKCCDQGRKCKYNRIMGNNLRECLCKTSSPGCVDCGICIDCAADLWSIRSYLRPMPITEKNSKVVKIEKVEVKPSDTTEDKNVQKKVTPEETNNVFLQIPLDPVTFNELEYQHISGGSLGVVLKEIDDGSCVSIFPGKATTLSTDTDEQKISDRIKVLMKQATDSKYKSTVGESLKLRITDPFKLITTGEDKLEISGIQESRVVYHASICREMSVSHESGLLCYNSASHSVPKVSLKIIDCGDKTNIGIGICPGKAYPVNRMPGWNRWSIAYHADDGGIFIEAGAANSHVVKCTKGDVMSMFCDVVSKQLVFYKNDQEVKQIKINIPRGGYWPMIGMHSVGECVKLLEKDPWTPDPDDVSRIPDCFVMDRIPPKPASFKTYKYGNLWISPARNVSLTKKGYTANQCGWMLLHNPTKVLIGYKEDAVTIQWIAIEQVKEYSTDQILQLFDAASSSSTYTHRLGLLIKDTALGDVETLPKFQDLGSTSGDGASPVKQDGYKLEVFKNCILVDSYLLKRGRYILDLVDLDKTKPDYIIKRPKCPSFLYPPKLQKGMKVVVKLDIDSSGDQFADAVISEIYDGGGYCFEYTSPGKVYTGNEKICVGTMDCGIEDADWEEIERKGNKEEMKIQLLSSPSNMSLLHRTYVPAPPHLVTKVRYTMCNTVRTYVPAPPHLVTKVSYTMCYTVRTYVPAPPHLGTKVRYTMCNTVRTYVPAPSHLVTKVRYTMCNTVRTYVPAPSHLVTKVRYTMCNTVRIYVPAPPHLGTKVRYTMCNTVRIYVPAPPHLGTKVRYTMCNTVRTYVPAPSHLVTKVRYTMCNTVRTYVPAPPHLGTKVRYTMCNTVRIYVPAPPHLVTKVRYTMCNTVRTYVPAPPHLGTKVRYTMCNTVRIYVPAPPHLGTKVRYTMCNTVRTYVPAPPHLGTKVRYTMCNTVRIYVPAPPHLGTKVRYTMCNTVRIYVPAPPHLVTKVRIYVPAPPHLVTKVRYTMCNTVRIYVPAPSHLVTKVRYTMSQHSQNLCPSTTTPSYQEQSEPMSEPAPPHLGTKVRYTMCNTVRIYVSAPPHLGTKVRYTMCNTVRIYVPAPPHLGTKVRYTMCNTVRIYVPELGTKVRYTMCNTVRIYVPAPPHLVTKVRYTMCNTVRTYVPAPPHLGTKVRYTMCNTVRTYVPAPPHLVTKVRYTMCNTVRTYVPAPSHLVTKVRYQNNPAPPHLGTKVR</sequence>
<dbReference type="Pfam" id="PF00622">
    <property type="entry name" value="SPRY"/>
    <property type="match status" value="1"/>
</dbReference>
<feature type="region of interest" description="Disordered" evidence="1">
    <location>
        <begin position="2344"/>
        <end position="2367"/>
    </location>
</feature>
<feature type="compositionally biased region" description="Polar residues" evidence="1">
    <location>
        <begin position="2344"/>
        <end position="2361"/>
    </location>
</feature>
<dbReference type="InterPro" id="IPR013320">
    <property type="entry name" value="ConA-like_dom_sf"/>
</dbReference>
<dbReference type="Proteomes" id="UP000683360">
    <property type="component" value="Unassembled WGS sequence"/>
</dbReference>
<evidence type="ECO:0000256" key="1">
    <source>
        <dbReference type="SAM" id="MobiDB-lite"/>
    </source>
</evidence>
<comment type="caution">
    <text evidence="3">The sequence shown here is derived from an EMBL/GenBank/DDBJ whole genome shotgun (WGS) entry which is preliminary data.</text>
</comment>
<feature type="compositionally biased region" description="Basic and acidic residues" evidence="1">
    <location>
        <begin position="884"/>
        <end position="894"/>
    </location>
</feature>
<keyword evidence="3" id="KW-0808">Transferase</keyword>
<dbReference type="SUPFAM" id="SSF49899">
    <property type="entry name" value="Concanavalin A-like lectins/glucanases"/>
    <property type="match status" value="1"/>
</dbReference>
<dbReference type="EMBL" id="CAJPWZ010002276">
    <property type="protein sequence ID" value="CAG2234885.1"/>
    <property type="molecule type" value="Genomic_DNA"/>
</dbReference>
<dbReference type="InterPro" id="IPR043136">
    <property type="entry name" value="B30.2/SPRY_sf"/>
</dbReference>
<evidence type="ECO:0000313" key="3">
    <source>
        <dbReference type="EMBL" id="CAG2234885.1"/>
    </source>
</evidence>
<evidence type="ECO:0000313" key="4">
    <source>
        <dbReference type="Proteomes" id="UP000683360"/>
    </source>
</evidence>
<dbReference type="InterPro" id="IPR003877">
    <property type="entry name" value="SPRY_dom"/>
</dbReference>
<dbReference type="OrthoDB" id="6145267at2759"/>
<dbReference type="EMBL" id="CAJPWZ010002276">
    <property type="protein sequence ID" value="CAG2234886.1"/>
    <property type="molecule type" value="Genomic_DNA"/>
</dbReference>
<keyword evidence="4" id="KW-1185">Reference proteome</keyword>
<accession>A0A8S3TU73</accession>
<proteinExistence type="predicted"/>
<gene>
    <name evidence="3" type="ORF">MEDL_47480</name>
</gene>
<reference evidence="3" key="1">
    <citation type="submission" date="2021-03" db="EMBL/GenBank/DDBJ databases">
        <authorList>
            <person name="Bekaert M."/>
        </authorList>
    </citation>
    <scope>NUCLEOTIDE SEQUENCE</scope>
</reference>
<dbReference type="EC" id="2.7.11.1" evidence="3"/>
<feature type="region of interest" description="Disordered" evidence="1">
    <location>
        <begin position="872"/>
        <end position="894"/>
    </location>
</feature>
<evidence type="ECO:0000259" key="2">
    <source>
        <dbReference type="Pfam" id="PF00622"/>
    </source>
</evidence>
<dbReference type="Gene3D" id="2.60.120.920">
    <property type="match status" value="2"/>
</dbReference>
<dbReference type="GO" id="GO:0004674">
    <property type="term" value="F:protein serine/threonine kinase activity"/>
    <property type="evidence" value="ECO:0007669"/>
    <property type="project" value="UniProtKB-EC"/>
</dbReference>
<feature type="domain" description="SPRY" evidence="2">
    <location>
        <begin position="1579"/>
        <end position="1682"/>
    </location>
</feature>